<dbReference type="GO" id="GO:0030674">
    <property type="term" value="F:protein-macromolecule adaptor activity"/>
    <property type="evidence" value="ECO:0007669"/>
    <property type="project" value="TreeGrafter"/>
</dbReference>
<evidence type="ECO:0000313" key="2">
    <source>
        <dbReference type="EMBL" id="KAF4307710.1"/>
    </source>
</evidence>
<evidence type="ECO:0000313" key="3">
    <source>
        <dbReference type="Proteomes" id="UP000572817"/>
    </source>
</evidence>
<evidence type="ECO:0000256" key="1">
    <source>
        <dbReference type="SAM" id="MobiDB-lite"/>
    </source>
</evidence>
<feature type="region of interest" description="Disordered" evidence="1">
    <location>
        <begin position="206"/>
        <end position="225"/>
    </location>
</feature>
<reference evidence="2" key="1">
    <citation type="submission" date="2020-04" db="EMBL/GenBank/DDBJ databases">
        <title>Genome Assembly and Annotation of Botryosphaeria dothidea sdau 11-99, a Latent Pathogen of Apple Fruit Ring Rot in China.</title>
        <authorList>
            <person name="Yu C."/>
            <person name="Diao Y."/>
            <person name="Lu Q."/>
            <person name="Zhao J."/>
            <person name="Cui S."/>
            <person name="Peng C."/>
            <person name="He B."/>
            <person name="Liu H."/>
        </authorList>
    </citation>
    <scope>NUCLEOTIDE SEQUENCE [LARGE SCALE GENOMIC DNA]</scope>
    <source>
        <strain evidence="2">Sdau11-99</strain>
    </source>
</reference>
<dbReference type="Proteomes" id="UP000572817">
    <property type="component" value="Unassembled WGS sequence"/>
</dbReference>
<protein>
    <recommendedName>
        <fullName evidence="4">Alpha and gamma adaptin binding protein p34 protein</fullName>
    </recommendedName>
</protein>
<accession>A0A8H4IUI7</accession>
<dbReference type="GO" id="GO:0016192">
    <property type="term" value="P:vesicle-mediated transport"/>
    <property type="evidence" value="ECO:0007669"/>
    <property type="project" value="InterPro"/>
</dbReference>
<dbReference type="PANTHER" id="PTHR28043">
    <property type="entry name" value="INCREASED RECOMBINATION CENTERS PROTEIN 6"/>
    <property type="match status" value="1"/>
</dbReference>
<dbReference type="OrthoDB" id="10261384at2759"/>
<dbReference type="Pfam" id="PF10199">
    <property type="entry name" value="Adaptin_binding"/>
    <property type="match status" value="1"/>
</dbReference>
<comment type="caution">
    <text evidence="2">The sequence shown here is derived from an EMBL/GenBank/DDBJ whole genome shotgun (WGS) entry which is preliminary data.</text>
</comment>
<dbReference type="EMBL" id="WWBZ02000022">
    <property type="protein sequence ID" value="KAF4307710.1"/>
    <property type="molecule type" value="Genomic_DNA"/>
</dbReference>
<name>A0A8H4IUI7_9PEZI</name>
<sequence length="304" mass="33162">MEPPKATEIPNPRRMLVVGAPDSGILEFLKDLTTTAPTPTDTTSLAGLSHIWTLSTPYYTTTLPIWIDEIAHAPSWIAEFLKPEAAEVVRAVGAWVYVFAKHEGKKEEVLETMKGIQDVVEKGAGLAWDGVCLAVGVRNKGLVGTSERVVAEGAGEGGWGGFEEWENAARERGFEYVDAEMKGRNEFGEQTGMVRVKEALEANEWEGEDDGGDLDGFGEGESDDEDWSKTFAAEEAEMGMEIMGLKTELNGGERADNEDQAAQVEELERMMSKLSGIRDLAAGMPEEQKKKFAAKAVNDLMKSP</sequence>
<keyword evidence="3" id="KW-1185">Reference proteome</keyword>
<dbReference type="AlphaFoldDB" id="A0A8H4IUI7"/>
<dbReference type="Gene3D" id="3.40.50.11960">
    <property type="match status" value="1"/>
</dbReference>
<gene>
    <name evidence="2" type="ORF">GTA08_BOTSDO04110</name>
</gene>
<organism evidence="2 3">
    <name type="scientific">Botryosphaeria dothidea</name>
    <dbReference type="NCBI Taxonomy" id="55169"/>
    <lineage>
        <taxon>Eukaryota</taxon>
        <taxon>Fungi</taxon>
        <taxon>Dikarya</taxon>
        <taxon>Ascomycota</taxon>
        <taxon>Pezizomycotina</taxon>
        <taxon>Dothideomycetes</taxon>
        <taxon>Dothideomycetes incertae sedis</taxon>
        <taxon>Botryosphaeriales</taxon>
        <taxon>Botryosphaeriaceae</taxon>
        <taxon>Botryosphaeria</taxon>
    </lineage>
</organism>
<dbReference type="InterPro" id="IPR034627">
    <property type="entry name" value="Irc6"/>
</dbReference>
<proteinExistence type="predicted"/>
<dbReference type="PANTHER" id="PTHR28043:SF1">
    <property type="entry name" value="INCREASED RECOMBINATION CENTERS PROTEIN 6"/>
    <property type="match status" value="1"/>
</dbReference>
<evidence type="ECO:0008006" key="4">
    <source>
        <dbReference type="Google" id="ProtNLM"/>
    </source>
</evidence>